<feature type="region of interest" description="Disordered" evidence="1">
    <location>
        <begin position="353"/>
        <end position="396"/>
    </location>
</feature>
<organism evidence="2 3">
    <name type="scientific">Culex pipiens pipiens</name>
    <name type="common">Northern house mosquito</name>
    <dbReference type="NCBI Taxonomy" id="38569"/>
    <lineage>
        <taxon>Eukaryota</taxon>
        <taxon>Metazoa</taxon>
        <taxon>Ecdysozoa</taxon>
        <taxon>Arthropoda</taxon>
        <taxon>Hexapoda</taxon>
        <taxon>Insecta</taxon>
        <taxon>Pterygota</taxon>
        <taxon>Neoptera</taxon>
        <taxon>Endopterygota</taxon>
        <taxon>Diptera</taxon>
        <taxon>Nematocera</taxon>
        <taxon>Culicoidea</taxon>
        <taxon>Culicidae</taxon>
        <taxon>Culicinae</taxon>
        <taxon>Culicini</taxon>
        <taxon>Culex</taxon>
        <taxon>Culex</taxon>
    </lineage>
</organism>
<name>A0ABD1DD16_CULPP</name>
<feature type="compositionally biased region" description="Basic and acidic residues" evidence="1">
    <location>
        <begin position="311"/>
        <end position="321"/>
    </location>
</feature>
<evidence type="ECO:0000313" key="2">
    <source>
        <dbReference type="EMBL" id="KAL1397555.1"/>
    </source>
</evidence>
<feature type="compositionally biased region" description="Polar residues" evidence="1">
    <location>
        <begin position="300"/>
        <end position="310"/>
    </location>
</feature>
<dbReference type="AlphaFoldDB" id="A0ABD1DD16"/>
<feature type="region of interest" description="Disordered" evidence="1">
    <location>
        <begin position="581"/>
        <end position="608"/>
    </location>
</feature>
<evidence type="ECO:0008006" key="4">
    <source>
        <dbReference type="Google" id="ProtNLM"/>
    </source>
</evidence>
<gene>
    <name evidence="2" type="ORF">pipiens_009671</name>
</gene>
<feature type="compositionally biased region" description="Basic and acidic residues" evidence="1">
    <location>
        <begin position="374"/>
        <end position="391"/>
    </location>
</feature>
<comment type="caution">
    <text evidence="2">The sequence shown here is derived from an EMBL/GenBank/DDBJ whole genome shotgun (WGS) entry which is preliminary data.</text>
</comment>
<sequence>MAGVRGYEQQQQLVAAPTCMTNRPEYYYVYVAESEFSNVGYWILLEPDKTLSLVSLRGYFATCFGIKYKFVNAINEVETRYIRYHNGFFRFPPGLDMNNTRFVAYYYNDKDDVNAFMEMAEANDDGSGTLPVLEFKEQPAAVNLQQQPQQLQTHNDSTFLGRTALNFEMDKVLVHGAQSTPNKPLPGGYVSSTSDVILQEKTIEVISVHDSQSMLNPPPPPPGPPQHQTPKVQPKAEPVAPIVTGVKAKLGPSVSSTSDVVRAEQRFSRTKRDRDNDSSGFQREKSSVMIKPQVAPKSKNMLNRYQQQRRTQPEDVSEKTPLKITLQTRGHQTERNAKILKIEDEKGRTTALLTKRKWGGKPGPSSTAGQANKRRYEPEQEQERHEPERYEKRRRYNTNHQQYYHQPEVKTSPVYDDYYRTLNVLLVGFNTTAPAIQETTTYFSEFGVVQDLHLYTLDNRHNTAEYYAFMTIRTDDAVSLFSDRHLYNGTVIYAIRVDGDRLPSRLNCKVCGYYGINVGYLHYHLEGYPHQTQLQKRLDSLATTVPNIYRDSYYRITHDEVYVQYPNDAIQELVRNNNDYMKRPRTTNAAPGPSNNNRYYSTERERYY</sequence>
<feature type="compositionally biased region" description="Polar residues" evidence="1">
    <location>
        <begin position="586"/>
        <end position="600"/>
    </location>
</feature>
<keyword evidence="3" id="KW-1185">Reference proteome</keyword>
<feature type="region of interest" description="Disordered" evidence="1">
    <location>
        <begin position="250"/>
        <end position="321"/>
    </location>
</feature>
<feature type="compositionally biased region" description="Pro residues" evidence="1">
    <location>
        <begin position="216"/>
        <end position="227"/>
    </location>
</feature>
<reference evidence="2 3" key="1">
    <citation type="submission" date="2024-05" db="EMBL/GenBank/DDBJ databases">
        <title>Culex pipiens pipiens assembly and annotation.</title>
        <authorList>
            <person name="Alout H."/>
            <person name="Durand T."/>
        </authorList>
    </citation>
    <scope>NUCLEOTIDE SEQUENCE [LARGE SCALE GENOMIC DNA]</scope>
    <source>
        <strain evidence="2">HA-2024</strain>
        <tissue evidence="2">Whole body</tissue>
    </source>
</reference>
<protein>
    <recommendedName>
        <fullName evidence="4">RRM domain-containing protein</fullName>
    </recommendedName>
</protein>
<feature type="compositionally biased region" description="Basic and acidic residues" evidence="1">
    <location>
        <begin position="261"/>
        <end position="286"/>
    </location>
</feature>
<proteinExistence type="predicted"/>
<evidence type="ECO:0000256" key="1">
    <source>
        <dbReference type="SAM" id="MobiDB-lite"/>
    </source>
</evidence>
<dbReference type="EMBL" id="JBEHCU010006251">
    <property type="protein sequence ID" value="KAL1397555.1"/>
    <property type="molecule type" value="Genomic_DNA"/>
</dbReference>
<evidence type="ECO:0000313" key="3">
    <source>
        <dbReference type="Proteomes" id="UP001562425"/>
    </source>
</evidence>
<accession>A0ABD1DD16</accession>
<dbReference type="Proteomes" id="UP001562425">
    <property type="component" value="Unassembled WGS sequence"/>
</dbReference>
<feature type="region of interest" description="Disordered" evidence="1">
    <location>
        <begin position="210"/>
        <end position="237"/>
    </location>
</feature>